<evidence type="ECO:0000256" key="8">
    <source>
        <dbReference type="SAM" id="Coils"/>
    </source>
</evidence>
<keyword evidence="8" id="KW-0175">Coiled coil</keyword>
<feature type="chain" id="PRO_5025046181" description="TolC family protein" evidence="9">
    <location>
        <begin position="24"/>
        <end position="445"/>
    </location>
</feature>
<evidence type="ECO:0000256" key="6">
    <source>
        <dbReference type="ARBA" id="ARBA00023136"/>
    </source>
</evidence>
<evidence type="ECO:0008006" key="12">
    <source>
        <dbReference type="Google" id="ProtNLM"/>
    </source>
</evidence>
<evidence type="ECO:0000256" key="3">
    <source>
        <dbReference type="ARBA" id="ARBA00022448"/>
    </source>
</evidence>
<evidence type="ECO:0000256" key="5">
    <source>
        <dbReference type="ARBA" id="ARBA00022692"/>
    </source>
</evidence>
<dbReference type="GO" id="GO:0009279">
    <property type="term" value="C:cell outer membrane"/>
    <property type="evidence" value="ECO:0007669"/>
    <property type="project" value="UniProtKB-SubCell"/>
</dbReference>
<dbReference type="Pfam" id="PF02321">
    <property type="entry name" value="OEP"/>
    <property type="match status" value="2"/>
</dbReference>
<proteinExistence type="inferred from homology"/>
<feature type="signal peptide" evidence="9">
    <location>
        <begin position="1"/>
        <end position="23"/>
    </location>
</feature>
<keyword evidence="4" id="KW-1134">Transmembrane beta strand</keyword>
<comment type="similarity">
    <text evidence="2">Belongs to the outer membrane factor (OMF) (TC 1.B.17) family.</text>
</comment>
<dbReference type="InterPro" id="IPR051906">
    <property type="entry name" value="TolC-like"/>
</dbReference>
<evidence type="ECO:0000256" key="2">
    <source>
        <dbReference type="ARBA" id="ARBA00007613"/>
    </source>
</evidence>
<organism evidence="10 11">
    <name type="scientific">Sphingobacterium zhuxiongii</name>
    <dbReference type="NCBI Taxonomy" id="2662364"/>
    <lineage>
        <taxon>Bacteria</taxon>
        <taxon>Pseudomonadati</taxon>
        <taxon>Bacteroidota</taxon>
        <taxon>Sphingobacteriia</taxon>
        <taxon>Sphingobacteriales</taxon>
        <taxon>Sphingobacteriaceae</taxon>
        <taxon>Sphingobacterium</taxon>
    </lineage>
</organism>
<evidence type="ECO:0000256" key="4">
    <source>
        <dbReference type="ARBA" id="ARBA00022452"/>
    </source>
</evidence>
<dbReference type="SUPFAM" id="SSF56954">
    <property type="entry name" value="Outer membrane efflux proteins (OEP)"/>
    <property type="match status" value="1"/>
</dbReference>
<keyword evidence="3" id="KW-0813">Transport</keyword>
<evidence type="ECO:0000256" key="1">
    <source>
        <dbReference type="ARBA" id="ARBA00004442"/>
    </source>
</evidence>
<dbReference type="EMBL" id="CP045652">
    <property type="protein sequence ID" value="QGA26334.1"/>
    <property type="molecule type" value="Genomic_DNA"/>
</dbReference>
<evidence type="ECO:0000313" key="10">
    <source>
        <dbReference type="EMBL" id="QGA26334.1"/>
    </source>
</evidence>
<evidence type="ECO:0000256" key="7">
    <source>
        <dbReference type="ARBA" id="ARBA00023237"/>
    </source>
</evidence>
<dbReference type="RefSeq" id="WP_153511084.1">
    <property type="nucleotide sequence ID" value="NZ_CP045652.1"/>
</dbReference>
<dbReference type="InterPro" id="IPR003423">
    <property type="entry name" value="OMP_efflux"/>
</dbReference>
<dbReference type="GO" id="GO:0015288">
    <property type="term" value="F:porin activity"/>
    <property type="evidence" value="ECO:0007669"/>
    <property type="project" value="TreeGrafter"/>
</dbReference>
<protein>
    <recommendedName>
        <fullName evidence="12">TolC family protein</fullName>
    </recommendedName>
</protein>
<feature type="coiled-coil region" evidence="8">
    <location>
        <begin position="334"/>
        <end position="375"/>
    </location>
</feature>
<dbReference type="PANTHER" id="PTHR30026:SF20">
    <property type="entry name" value="OUTER MEMBRANE PROTEIN TOLC"/>
    <property type="match status" value="1"/>
</dbReference>
<dbReference type="AlphaFoldDB" id="A0A5Q0QAP7"/>
<reference evidence="10 11" key="1">
    <citation type="submission" date="2019-10" db="EMBL/GenBank/DDBJ databases">
        <authorList>
            <person name="Dong K."/>
        </authorList>
    </citation>
    <scope>NUCLEOTIDE SEQUENCE [LARGE SCALE GENOMIC DNA]</scope>
    <source>
        <strain evidence="11">dk4302</strain>
    </source>
</reference>
<comment type="subcellular location">
    <subcellularLocation>
        <location evidence="1">Cell outer membrane</location>
    </subcellularLocation>
</comment>
<gene>
    <name evidence="10" type="ORF">GFH32_08335</name>
</gene>
<dbReference type="Gene3D" id="1.20.1600.10">
    <property type="entry name" value="Outer membrane efflux proteins (OEP)"/>
    <property type="match status" value="1"/>
</dbReference>
<evidence type="ECO:0000256" key="9">
    <source>
        <dbReference type="SAM" id="SignalP"/>
    </source>
</evidence>
<dbReference type="KEGG" id="sphe:GFH32_08335"/>
<dbReference type="GO" id="GO:1990281">
    <property type="term" value="C:efflux pump complex"/>
    <property type="evidence" value="ECO:0007669"/>
    <property type="project" value="TreeGrafter"/>
</dbReference>
<dbReference type="GO" id="GO:0015562">
    <property type="term" value="F:efflux transmembrane transporter activity"/>
    <property type="evidence" value="ECO:0007669"/>
    <property type="project" value="InterPro"/>
</dbReference>
<sequence>MVRFIVMLYFFICALLESFPSFAQEQWSLQQCMDYAVERNGSVALSRLDVDSKAIDIQMAKSERLPNLNGFSNISSNFGQSQDIFGNNARNDNFSSTLGVGSSLSLLNFGRIKNNISKSESLAKASKEDLELLKRNTRIQVAQSFLQVLLQQEIARLVDSSAMFSALQMQKIQKSTDLGVSPMSVLYEAKANHSRDVQKQASALQEIEKAMLALRHAMNLEDDRQIAIDTSLYLLKQLSLSPQEESQLSSHLWDEHPLIRKYQFLNDAMLADAKSIRANLYPSVDLSVNVGSFYFNNLTTGMGKLPFVNQLQNNFSQQVTLALNIPIYNRNAVKHNLQKNSNQILQNAEQLALNQQQFKQEMQSYLLNYRNFEKQLNLSNEALANTRLAFAISQKSFDAGKISIYDLNSSRANLLNAESEMIQVRYNLVFSKLLLMMMAKGDLTH</sequence>
<keyword evidence="6" id="KW-0472">Membrane</keyword>
<evidence type="ECO:0000313" key="11">
    <source>
        <dbReference type="Proteomes" id="UP000326921"/>
    </source>
</evidence>
<keyword evidence="9" id="KW-0732">Signal</keyword>
<dbReference type="PANTHER" id="PTHR30026">
    <property type="entry name" value="OUTER MEMBRANE PROTEIN TOLC"/>
    <property type="match status" value="1"/>
</dbReference>
<keyword evidence="11" id="KW-1185">Reference proteome</keyword>
<dbReference type="Proteomes" id="UP000326921">
    <property type="component" value="Chromosome"/>
</dbReference>
<keyword evidence="5" id="KW-0812">Transmembrane</keyword>
<name>A0A5Q0QAP7_9SPHI</name>
<accession>A0A5Q0QAP7</accession>
<keyword evidence="7" id="KW-0998">Cell outer membrane</keyword>